<evidence type="ECO:0000313" key="1">
    <source>
        <dbReference type="EMBL" id="EMM80135.1"/>
    </source>
</evidence>
<evidence type="ECO:0000313" key="2">
    <source>
        <dbReference type="Proteomes" id="UP000012128"/>
    </source>
</evidence>
<sequence>MCSNQELCKFSRKLTFDWKNENSSGCNIYNKTTRIRQFFQMNFNYDSILLKPLFEAIIETLDKDI</sequence>
<dbReference type="EMBL" id="AFLW02000201">
    <property type="protein sequence ID" value="EMM80135.1"/>
    <property type="molecule type" value="Genomic_DNA"/>
</dbReference>
<comment type="caution">
    <text evidence="1">The sequence shown here is derived from an EMBL/GenBank/DDBJ whole genome shotgun (WGS) entry which is preliminary data.</text>
</comment>
<gene>
    <name evidence="1" type="ORF">LEP1GSC037_1530</name>
</gene>
<accession>M6G5V7</accession>
<name>M6G5V7_LEPIR</name>
<proteinExistence type="predicted"/>
<reference evidence="1 2" key="1">
    <citation type="submission" date="2013-01" db="EMBL/GenBank/DDBJ databases">
        <authorList>
            <person name="Harkins D.M."/>
            <person name="Durkin A.S."/>
            <person name="Brinkac L.M."/>
            <person name="Haft D.H."/>
            <person name="Selengut J.D."/>
            <person name="Sanka R."/>
            <person name="DePew J."/>
            <person name="Purushe J."/>
            <person name="Hospenthal D.R."/>
            <person name="Murray C.K."/>
            <person name="Pimentel G."/>
            <person name="Wasfy M."/>
            <person name="Parker T."/>
            <person name="Miller R.S."/>
            <person name="Vinetz J.M."/>
            <person name="Sutton G.G."/>
            <person name="Nierman W.C."/>
            <person name="Fouts D.E."/>
        </authorList>
    </citation>
    <scope>NUCLEOTIDE SEQUENCE [LARGE SCALE GENOMIC DNA]</scope>
    <source>
        <strain evidence="1 2">2006001854</strain>
    </source>
</reference>
<protein>
    <submittedName>
        <fullName evidence="1">Uncharacterized protein</fullName>
    </submittedName>
</protein>
<dbReference type="Proteomes" id="UP000012128">
    <property type="component" value="Unassembled WGS sequence"/>
</dbReference>
<dbReference type="AlphaFoldDB" id="M6G5V7"/>
<organism evidence="1 2">
    <name type="scientific">Leptospira interrogans str. 2006001854</name>
    <dbReference type="NCBI Taxonomy" id="1001590"/>
    <lineage>
        <taxon>Bacteria</taxon>
        <taxon>Pseudomonadati</taxon>
        <taxon>Spirochaetota</taxon>
        <taxon>Spirochaetia</taxon>
        <taxon>Leptospirales</taxon>
        <taxon>Leptospiraceae</taxon>
        <taxon>Leptospira</taxon>
    </lineage>
</organism>